<organism evidence="1 2">
    <name type="scientific">Amycolatopsis ultiminotia</name>
    <dbReference type="NCBI Taxonomy" id="543629"/>
    <lineage>
        <taxon>Bacteria</taxon>
        <taxon>Bacillati</taxon>
        <taxon>Actinomycetota</taxon>
        <taxon>Actinomycetes</taxon>
        <taxon>Pseudonocardiales</taxon>
        <taxon>Pseudonocardiaceae</taxon>
        <taxon>Amycolatopsis</taxon>
    </lineage>
</organism>
<dbReference type="RefSeq" id="WP_344869276.1">
    <property type="nucleotide sequence ID" value="NZ_BAAAZN010000035.1"/>
</dbReference>
<comment type="caution">
    <text evidence="1">The sequence shown here is derived from an EMBL/GenBank/DDBJ whole genome shotgun (WGS) entry which is preliminary data.</text>
</comment>
<evidence type="ECO:0000313" key="1">
    <source>
        <dbReference type="EMBL" id="GAA3587216.1"/>
    </source>
</evidence>
<name>A0ABP6YPU0_9PSEU</name>
<keyword evidence="2" id="KW-1185">Reference proteome</keyword>
<accession>A0ABP6YPU0</accession>
<gene>
    <name evidence="1" type="ORF">GCM10022222_84830</name>
</gene>
<proteinExistence type="predicted"/>
<protein>
    <submittedName>
        <fullName evidence="1">Uncharacterized protein</fullName>
    </submittedName>
</protein>
<dbReference type="EMBL" id="BAAAZN010000035">
    <property type="protein sequence ID" value="GAA3587216.1"/>
    <property type="molecule type" value="Genomic_DNA"/>
</dbReference>
<dbReference type="Proteomes" id="UP001500689">
    <property type="component" value="Unassembled WGS sequence"/>
</dbReference>
<reference evidence="2" key="1">
    <citation type="journal article" date="2019" name="Int. J. Syst. Evol. Microbiol.">
        <title>The Global Catalogue of Microorganisms (GCM) 10K type strain sequencing project: providing services to taxonomists for standard genome sequencing and annotation.</title>
        <authorList>
            <consortium name="The Broad Institute Genomics Platform"/>
            <consortium name="The Broad Institute Genome Sequencing Center for Infectious Disease"/>
            <person name="Wu L."/>
            <person name="Ma J."/>
        </authorList>
    </citation>
    <scope>NUCLEOTIDE SEQUENCE [LARGE SCALE GENOMIC DNA]</scope>
    <source>
        <strain evidence="2">JCM 16898</strain>
    </source>
</reference>
<sequence length="131" mass="14547">MTTDSAALQTAIRAARDRDVAFRRQVRDQVLEQHFDGTWCLPGTQDVLADLNLPPLDRTFTGIAVLHVNITKLVDPGGLSTARARLIRALDITSSDEEIEVNLDEVNTYLDEQYLDDRERSAAPAISESPL</sequence>
<evidence type="ECO:0000313" key="2">
    <source>
        <dbReference type="Proteomes" id="UP001500689"/>
    </source>
</evidence>